<dbReference type="Proteomes" id="UP000789390">
    <property type="component" value="Unassembled WGS sequence"/>
</dbReference>
<dbReference type="GO" id="GO:0050660">
    <property type="term" value="F:flavin adenine dinucleotide binding"/>
    <property type="evidence" value="ECO:0007669"/>
    <property type="project" value="InterPro"/>
</dbReference>
<dbReference type="PIRSF" id="PIRSF000137">
    <property type="entry name" value="Alcohol_oxidase"/>
    <property type="match status" value="1"/>
</dbReference>
<dbReference type="InterPro" id="IPR007867">
    <property type="entry name" value="GMC_OxRtase_C"/>
</dbReference>
<keyword evidence="3" id="KW-0285">Flavoprotein</keyword>
<dbReference type="PANTHER" id="PTHR11552:SF227">
    <property type="entry name" value="GLUCOSE DEHYDROGENASE [FAD, QUINONE]-LIKE PROTEIN"/>
    <property type="match status" value="1"/>
</dbReference>
<name>A0A8J2WMZ7_9CRUS</name>
<evidence type="ECO:0000256" key="1">
    <source>
        <dbReference type="ARBA" id="ARBA00010790"/>
    </source>
</evidence>
<dbReference type="SUPFAM" id="SSF51905">
    <property type="entry name" value="FAD/NAD(P)-binding domain"/>
    <property type="match status" value="1"/>
</dbReference>
<feature type="transmembrane region" description="Helical" evidence="4">
    <location>
        <begin position="6"/>
        <end position="30"/>
    </location>
</feature>
<keyword evidence="2 3" id="KW-0274">FAD</keyword>
<comment type="similarity">
    <text evidence="1 3">Belongs to the GMC oxidoreductase family.</text>
</comment>
<proteinExistence type="inferred from homology"/>
<sequence length="621" mass="68937">MSFITPVATAAASTAGLWFIPLLVATVSFYQYDKKDPEGRPYDAKVIRKYYDFIVVGSGSAGAVVANRLSEQPNWNVLLLEAGGDEPTISDVPVLAAYMQLSDIDWQFKTQPQPTACLGFVDKKCNWPRGKVLGGTSVLNYMLYVRGNRRDYDSWEQMGNYGWGYDDVLPYFIKSEDNRNPYLAESPYHGVGGYLTVQEAPYRTPLAAAFIEGGIELGYKNRDGNGAYQTGFMLAQATIRRGSRCSTAKAFLRPVRMRKNLHIAMHSHALQVMIDPLTRQAYAVKFERKGKIYIIHATKEIVLSAGSVNTPQLLMLSGIGPAEHLKDLNIPVIADLRVGDNLQDHIAAGGMVFTLEQPVSMVQSRFENLPSILRYAMFDSGPLTVPGGVEGLAWVNTKYANSSDDWPDIEFHFVSGTPAADGGAQIRRVHGVTDFVWDKYYAPIAYHDTWYVIPMLLRPKSVGYIRLASADPYDKPLIFPNYLVDDQDVRVLVEGVKIGLALGETAAFKKFGSKFYAQPFPGCEHLPLWEDEYWACFIRHYSITIYHPTGTAKMGPIGDPTAVVDPELRVYGVHNLRVIDCSIMPIEPSGNTNAPAIMVGEKGADLIKSFWLNVATQNRGL</sequence>
<dbReference type="GO" id="GO:0016614">
    <property type="term" value="F:oxidoreductase activity, acting on CH-OH group of donors"/>
    <property type="evidence" value="ECO:0007669"/>
    <property type="project" value="InterPro"/>
</dbReference>
<evidence type="ECO:0000256" key="4">
    <source>
        <dbReference type="SAM" id="Phobius"/>
    </source>
</evidence>
<evidence type="ECO:0000313" key="7">
    <source>
        <dbReference type="EMBL" id="CAH0109239.1"/>
    </source>
</evidence>
<comment type="caution">
    <text evidence="7">The sequence shown here is derived from an EMBL/GenBank/DDBJ whole genome shotgun (WGS) entry which is preliminary data.</text>
</comment>
<dbReference type="PANTHER" id="PTHR11552">
    <property type="entry name" value="GLUCOSE-METHANOL-CHOLINE GMC OXIDOREDUCTASE"/>
    <property type="match status" value="1"/>
</dbReference>
<evidence type="ECO:0000259" key="5">
    <source>
        <dbReference type="PROSITE" id="PS00623"/>
    </source>
</evidence>
<dbReference type="Pfam" id="PF05199">
    <property type="entry name" value="GMC_oxred_C"/>
    <property type="match status" value="1"/>
</dbReference>
<evidence type="ECO:0000259" key="6">
    <source>
        <dbReference type="PROSITE" id="PS00624"/>
    </source>
</evidence>
<evidence type="ECO:0000256" key="2">
    <source>
        <dbReference type="PIRSR" id="PIRSR000137-2"/>
    </source>
</evidence>
<dbReference type="OrthoDB" id="269227at2759"/>
<keyword evidence="4" id="KW-0812">Transmembrane</keyword>
<dbReference type="InterPro" id="IPR000172">
    <property type="entry name" value="GMC_OxRdtase_N"/>
</dbReference>
<comment type="cofactor">
    <cofactor evidence="2">
        <name>FAD</name>
        <dbReference type="ChEBI" id="CHEBI:57692"/>
    </cofactor>
</comment>
<keyword evidence="4" id="KW-1133">Transmembrane helix</keyword>
<keyword evidence="4" id="KW-0472">Membrane</keyword>
<feature type="binding site" evidence="2">
    <location>
        <position position="136"/>
    </location>
    <ligand>
        <name>FAD</name>
        <dbReference type="ChEBI" id="CHEBI:57692"/>
    </ligand>
</feature>
<protein>
    <recommendedName>
        <fullName evidence="5 6">Glucose-methanol-choline oxidoreductase N-terminal domain-containing protein</fullName>
    </recommendedName>
</protein>
<reference evidence="7" key="1">
    <citation type="submission" date="2021-11" db="EMBL/GenBank/DDBJ databases">
        <authorList>
            <person name="Schell T."/>
        </authorList>
    </citation>
    <scope>NUCLEOTIDE SEQUENCE</scope>
    <source>
        <strain evidence="7">M5</strain>
    </source>
</reference>
<gene>
    <name evidence="7" type="ORF">DGAL_LOCUS12711</name>
</gene>
<dbReference type="Gene3D" id="3.50.50.60">
    <property type="entry name" value="FAD/NAD(P)-binding domain"/>
    <property type="match status" value="1"/>
</dbReference>
<evidence type="ECO:0000313" key="8">
    <source>
        <dbReference type="Proteomes" id="UP000789390"/>
    </source>
</evidence>
<feature type="domain" description="Glucose-methanol-choline oxidoreductase N-terminal" evidence="5">
    <location>
        <begin position="130"/>
        <end position="153"/>
    </location>
</feature>
<dbReference type="SUPFAM" id="SSF54373">
    <property type="entry name" value="FAD-linked reductases, C-terminal domain"/>
    <property type="match status" value="1"/>
</dbReference>
<dbReference type="PROSITE" id="PS00624">
    <property type="entry name" value="GMC_OXRED_2"/>
    <property type="match status" value="1"/>
</dbReference>
<organism evidence="7 8">
    <name type="scientific">Daphnia galeata</name>
    <dbReference type="NCBI Taxonomy" id="27404"/>
    <lineage>
        <taxon>Eukaryota</taxon>
        <taxon>Metazoa</taxon>
        <taxon>Ecdysozoa</taxon>
        <taxon>Arthropoda</taxon>
        <taxon>Crustacea</taxon>
        <taxon>Branchiopoda</taxon>
        <taxon>Diplostraca</taxon>
        <taxon>Cladocera</taxon>
        <taxon>Anomopoda</taxon>
        <taxon>Daphniidae</taxon>
        <taxon>Daphnia</taxon>
    </lineage>
</organism>
<dbReference type="Pfam" id="PF00732">
    <property type="entry name" value="GMC_oxred_N"/>
    <property type="match status" value="1"/>
</dbReference>
<evidence type="ECO:0000256" key="3">
    <source>
        <dbReference type="RuleBase" id="RU003968"/>
    </source>
</evidence>
<dbReference type="InterPro" id="IPR036188">
    <property type="entry name" value="FAD/NAD-bd_sf"/>
</dbReference>
<dbReference type="EMBL" id="CAKKLH010000292">
    <property type="protein sequence ID" value="CAH0109239.1"/>
    <property type="molecule type" value="Genomic_DNA"/>
</dbReference>
<dbReference type="InterPro" id="IPR012132">
    <property type="entry name" value="GMC_OxRdtase"/>
</dbReference>
<accession>A0A8J2WMZ7</accession>
<dbReference type="PROSITE" id="PS00623">
    <property type="entry name" value="GMC_OXRED_1"/>
    <property type="match status" value="1"/>
</dbReference>
<feature type="domain" description="Glucose-methanol-choline oxidoreductase N-terminal" evidence="6">
    <location>
        <begin position="306"/>
        <end position="320"/>
    </location>
</feature>
<dbReference type="AlphaFoldDB" id="A0A8J2WMZ7"/>
<feature type="binding site" evidence="2">
    <location>
        <position position="132"/>
    </location>
    <ligand>
        <name>FAD</name>
        <dbReference type="ChEBI" id="CHEBI:57692"/>
    </ligand>
</feature>
<dbReference type="Gene3D" id="3.30.560.10">
    <property type="entry name" value="Glucose Oxidase, domain 3"/>
    <property type="match status" value="1"/>
</dbReference>
<keyword evidence="8" id="KW-1185">Reference proteome</keyword>